<name>A0ABN9XWN2_9DINO</name>
<feature type="region of interest" description="Disordered" evidence="1">
    <location>
        <begin position="1"/>
        <end position="46"/>
    </location>
</feature>
<evidence type="ECO:0000313" key="2">
    <source>
        <dbReference type="EMBL" id="CAK0903080.1"/>
    </source>
</evidence>
<gene>
    <name evidence="2" type="ORF">PCOR1329_LOCUS79488</name>
</gene>
<sequence>GILDWKRQMNHSTSRLGNSKDKLSSNVGPTTYAINREPTEHHLPMYSVPKDPCANFLDKAVKDTYSDHRAKKEKPGPDLRTTTRTAPSSPRRCREAPS</sequence>
<evidence type="ECO:0000256" key="1">
    <source>
        <dbReference type="SAM" id="MobiDB-lite"/>
    </source>
</evidence>
<feature type="region of interest" description="Disordered" evidence="1">
    <location>
        <begin position="64"/>
        <end position="98"/>
    </location>
</feature>
<organism evidence="2 3">
    <name type="scientific">Prorocentrum cordatum</name>
    <dbReference type="NCBI Taxonomy" id="2364126"/>
    <lineage>
        <taxon>Eukaryota</taxon>
        <taxon>Sar</taxon>
        <taxon>Alveolata</taxon>
        <taxon>Dinophyceae</taxon>
        <taxon>Prorocentrales</taxon>
        <taxon>Prorocentraceae</taxon>
        <taxon>Prorocentrum</taxon>
    </lineage>
</organism>
<feature type="compositionally biased region" description="Low complexity" evidence="1">
    <location>
        <begin position="80"/>
        <end position="90"/>
    </location>
</feature>
<keyword evidence="3" id="KW-1185">Reference proteome</keyword>
<dbReference type="EMBL" id="CAUYUJ010021168">
    <property type="protein sequence ID" value="CAK0903080.1"/>
    <property type="molecule type" value="Genomic_DNA"/>
</dbReference>
<feature type="compositionally biased region" description="Basic and acidic residues" evidence="1">
    <location>
        <begin position="64"/>
        <end position="77"/>
    </location>
</feature>
<accession>A0ABN9XWN2</accession>
<dbReference type="Proteomes" id="UP001189429">
    <property type="component" value="Unassembled WGS sequence"/>
</dbReference>
<comment type="caution">
    <text evidence="2">The sequence shown here is derived from an EMBL/GenBank/DDBJ whole genome shotgun (WGS) entry which is preliminary data.</text>
</comment>
<feature type="non-terminal residue" evidence="2">
    <location>
        <position position="1"/>
    </location>
</feature>
<evidence type="ECO:0000313" key="3">
    <source>
        <dbReference type="Proteomes" id="UP001189429"/>
    </source>
</evidence>
<feature type="compositionally biased region" description="Polar residues" evidence="1">
    <location>
        <begin position="24"/>
        <end position="33"/>
    </location>
</feature>
<protein>
    <submittedName>
        <fullName evidence="2">Uncharacterized protein</fullName>
    </submittedName>
</protein>
<reference evidence="2" key="1">
    <citation type="submission" date="2023-10" db="EMBL/GenBank/DDBJ databases">
        <authorList>
            <person name="Chen Y."/>
            <person name="Shah S."/>
            <person name="Dougan E. K."/>
            <person name="Thang M."/>
            <person name="Chan C."/>
        </authorList>
    </citation>
    <scope>NUCLEOTIDE SEQUENCE [LARGE SCALE GENOMIC DNA]</scope>
</reference>
<proteinExistence type="predicted"/>